<evidence type="ECO:0000256" key="5">
    <source>
        <dbReference type="ARBA" id="ARBA00022801"/>
    </source>
</evidence>
<dbReference type="InterPro" id="IPR010497">
    <property type="entry name" value="Epoxide_hydro_N"/>
</dbReference>
<dbReference type="Proteomes" id="UP000695000">
    <property type="component" value="Unplaced"/>
</dbReference>
<keyword evidence="8" id="KW-1185">Reference proteome</keyword>
<comment type="catalytic activity">
    <reaction evidence="1 6">
        <text>1-(4-methoxyphenyl)-N-methyl-N-[(3-methyloxetan-3-yl)methyl]methanamine + H2O = 2-{[(4-methoxybenzyl)(methyl)amino]methyl}-2-methylpropane-1,3-diol</text>
        <dbReference type="Rhea" id="RHEA:55764"/>
        <dbReference type="ChEBI" id="CHEBI:15377"/>
        <dbReference type="ChEBI" id="CHEBI:139161"/>
        <dbReference type="ChEBI" id="CHEBI:139164"/>
        <dbReference type="EC" id="3.3.2.9"/>
    </reaction>
</comment>
<protein>
    <recommendedName>
        <fullName evidence="6">Epoxide hydrolase</fullName>
        <ecNumber evidence="6">3.3.2.9</ecNumber>
    </recommendedName>
</protein>
<keyword evidence="6" id="KW-0256">Endoplasmic reticulum</keyword>
<dbReference type="InterPro" id="IPR000639">
    <property type="entry name" value="Epox_hydrolase-like"/>
</dbReference>
<evidence type="ECO:0000256" key="3">
    <source>
        <dbReference type="ARBA" id="ARBA00010088"/>
    </source>
</evidence>
<feature type="domain" description="Epoxide hydrolase N-terminal" evidence="7">
    <location>
        <begin position="51"/>
        <end position="158"/>
    </location>
</feature>
<evidence type="ECO:0000256" key="1">
    <source>
        <dbReference type="ARBA" id="ARBA00000221"/>
    </source>
</evidence>
<comment type="function">
    <text evidence="6">Catalyzes juvenile hormone hydrolysis.</text>
</comment>
<dbReference type="RefSeq" id="XP_017775148.1">
    <property type="nucleotide sequence ID" value="XM_017919659.1"/>
</dbReference>
<organism evidence="8 9">
    <name type="scientific">Nicrophorus vespilloides</name>
    <name type="common">Boreal carrion beetle</name>
    <dbReference type="NCBI Taxonomy" id="110193"/>
    <lineage>
        <taxon>Eukaryota</taxon>
        <taxon>Metazoa</taxon>
        <taxon>Ecdysozoa</taxon>
        <taxon>Arthropoda</taxon>
        <taxon>Hexapoda</taxon>
        <taxon>Insecta</taxon>
        <taxon>Pterygota</taxon>
        <taxon>Neoptera</taxon>
        <taxon>Endopterygota</taxon>
        <taxon>Coleoptera</taxon>
        <taxon>Polyphaga</taxon>
        <taxon>Staphyliniformia</taxon>
        <taxon>Silphidae</taxon>
        <taxon>Nicrophorinae</taxon>
        <taxon>Nicrophorus</taxon>
    </lineage>
</organism>
<name>A0ABM1MKP8_NICVS</name>
<keyword evidence="5 6" id="KW-0378">Hydrolase</keyword>
<dbReference type="InterPro" id="IPR016292">
    <property type="entry name" value="Epoxide_hydrolase"/>
</dbReference>
<keyword evidence="6" id="KW-0472">Membrane</keyword>
<dbReference type="PANTHER" id="PTHR21661:SF35">
    <property type="entry name" value="EPOXIDE HYDROLASE"/>
    <property type="match status" value="1"/>
</dbReference>
<dbReference type="EC" id="3.3.2.9" evidence="6"/>
<evidence type="ECO:0000313" key="9">
    <source>
        <dbReference type="RefSeq" id="XP_017775148.1"/>
    </source>
</evidence>
<dbReference type="Gene3D" id="3.40.50.1820">
    <property type="entry name" value="alpha/beta hydrolase"/>
    <property type="match status" value="1"/>
</dbReference>
<evidence type="ECO:0000259" key="7">
    <source>
        <dbReference type="Pfam" id="PF06441"/>
    </source>
</evidence>
<keyword evidence="4 6" id="KW-0058">Aromatic hydrocarbons catabolism</keyword>
<sequence length="455" mass="51800">MAFKVTAFALIVAIVYGGIKFNRLFQNAPVPNLDEPYWGPGSPKADSRAVVPFKIDVDDEVLIDLKNRLANHRKITQSLEGANQDYGIHSNHLEEILNYWEKDYKWKEREVILNKFPQFKTEIQGLKIHYIHVKPADKNVKTLPLLILHGWPGSVKEFHRILPMLTQKQEGADFAFEVIAASLPGYGFSQAPSKMGLGAMEMAVIFKNLMIRLGFDSFYVQGGDWGGVIVTHMATLYPRHVRGMHSNMCFVNTPLSFFKHTAGSFCPSLFMTEKEVEKNYPLSKYFYNLMLEFGYMHLQSTKPDTLGVGLTDSPAGLAAYILEKFSTWTNPHWKDLPDAGLNKKYNYDDLLDNVMIYWVTKTITTSMRLYSESFNILQSQSGIARAPITVPAACARYQYELGIQPEWILKDKYTNLVQLTDYDFGGHFIAFEEPTSLTKDIFTAVMKMEQSNSSK</sequence>
<reference evidence="9" key="1">
    <citation type="submission" date="2025-08" db="UniProtKB">
        <authorList>
            <consortium name="RefSeq"/>
        </authorList>
    </citation>
    <scope>IDENTIFICATION</scope>
    <source>
        <tissue evidence="9">Whole Larva</tissue>
    </source>
</reference>
<evidence type="ECO:0000256" key="2">
    <source>
        <dbReference type="ARBA" id="ARBA00004111"/>
    </source>
</evidence>
<accession>A0ABM1MKP8</accession>
<evidence type="ECO:0000256" key="6">
    <source>
        <dbReference type="PIRNR" id="PIRNR001112"/>
    </source>
</evidence>
<dbReference type="SUPFAM" id="SSF53474">
    <property type="entry name" value="alpha/beta-Hydrolases"/>
    <property type="match status" value="1"/>
</dbReference>
<evidence type="ECO:0000256" key="4">
    <source>
        <dbReference type="ARBA" id="ARBA00022797"/>
    </source>
</evidence>
<evidence type="ECO:0000313" key="8">
    <source>
        <dbReference type="Proteomes" id="UP000695000"/>
    </source>
</evidence>
<dbReference type="PRINTS" id="PR00412">
    <property type="entry name" value="EPOXHYDRLASE"/>
</dbReference>
<dbReference type="PANTHER" id="PTHR21661">
    <property type="entry name" value="EPOXIDE HYDROLASE 1-RELATED"/>
    <property type="match status" value="1"/>
</dbReference>
<dbReference type="InterPro" id="IPR029058">
    <property type="entry name" value="AB_hydrolase_fold"/>
</dbReference>
<gene>
    <name evidence="9" type="primary">LOC108561631</name>
</gene>
<proteinExistence type="inferred from homology"/>
<comment type="similarity">
    <text evidence="3 6">Belongs to the peptidase S33 family.</text>
</comment>
<dbReference type="GeneID" id="108561631"/>
<dbReference type="Pfam" id="PF06441">
    <property type="entry name" value="EHN"/>
    <property type="match status" value="1"/>
</dbReference>
<comment type="subcellular location">
    <subcellularLocation>
        <location evidence="6">Endoplasmic reticulum membrane</location>
    </subcellularLocation>
    <subcellularLocation>
        <location evidence="2">Microsome membrane</location>
        <topology evidence="2">Single-pass membrane protein</topology>
    </subcellularLocation>
</comment>
<comment type="catalytic activity">
    <reaction evidence="6">
        <text>cis-stilbene oxide + H2O = (1R,2R)-hydrobenzoin</text>
        <dbReference type="Rhea" id="RHEA:23900"/>
        <dbReference type="ChEBI" id="CHEBI:15377"/>
        <dbReference type="ChEBI" id="CHEBI:50004"/>
        <dbReference type="ChEBI" id="CHEBI:50014"/>
        <dbReference type="EC" id="3.3.2.9"/>
    </reaction>
</comment>
<dbReference type="PIRSF" id="PIRSF001112">
    <property type="entry name" value="Epoxide_hydrolase"/>
    <property type="match status" value="1"/>
</dbReference>